<keyword evidence="2" id="KW-0812">Transmembrane</keyword>
<dbReference type="EMBL" id="JAJOMB010000005">
    <property type="protein sequence ID" value="MCD5311518.1"/>
    <property type="molecule type" value="Genomic_DNA"/>
</dbReference>
<dbReference type="AlphaFoldDB" id="A0A9X1SYZ5"/>
<feature type="compositionally biased region" description="Basic and acidic residues" evidence="1">
    <location>
        <begin position="7"/>
        <end position="30"/>
    </location>
</feature>
<proteinExistence type="predicted"/>
<evidence type="ECO:0008006" key="5">
    <source>
        <dbReference type="Google" id="ProtNLM"/>
    </source>
</evidence>
<evidence type="ECO:0000256" key="1">
    <source>
        <dbReference type="SAM" id="MobiDB-lite"/>
    </source>
</evidence>
<name>A0A9X1SYZ5_9ACTN</name>
<evidence type="ECO:0000313" key="3">
    <source>
        <dbReference type="EMBL" id="MCD5311518.1"/>
    </source>
</evidence>
<feature type="compositionally biased region" description="Low complexity" evidence="1">
    <location>
        <begin position="44"/>
        <end position="53"/>
    </location>
</feature>
<comment type="caution">
    <text evidence="3">The sequence shown here is derived from an EMBL/GenBank/DDBJ whole genome shotgun (WGS) entry which is preliminary data.</text>
</comment>
<sequence length="209" mass="22641">MTTAGDPPDRDPDTDAEHKGKPDEPDRLDIDATFAAIVANWGDEPAAAWPTPEEAAEARRHYEDEDPDAAPSPGRMRGSEWGNDWEFAGDEPVPSGAGARGPLDEYDPDDLPEELRSAGPRDYSPTAEPEPQGYEPPEPPPLPRGDLIGRLAWAAVIGGPLFMLMSVLIWRPPQLFILIALAAFAGGFVTLVARMPKHRDDEDDDGAVI</sequence>
<dbReference type="RefSeq" id="WP_231440789.1">
    <property type="nucleotide sequence ID" value="NZ_JAJOMB010000005.1"/>
</dbReference>
<evidence type="ECO:0000256" key="2">
    <source>
        <dbReference type="SAM" id="Phobius"/>
    </source>
</evidence>
<protein>
    <recommendedName>
        <fullName evidence="5">DUF308 domain-containing protein</fullName>
    </recommendedName>
</protein>
<keyword evidence="2" id="KW-0472">Membrane</keyword>
<feature type="transmembrane region" description="Helical" evidence="2">
    <location>
        <begin position="175"/>
        <end position="193"/>
    </location>
</feature>
<feature type="transmembrane region" description="Helical" evidence="2">
    <location>
        <begin position="151"/>
        <end position="169"/>
    </location>
</feature>
<keyword evidence="4" id="KW-1185">Reference proteome</keyword>
<accession>A0A9X1SYZ5</accession>
<keyword evidence="2" id="KW-1133">Transmembrane helix</keyword>
<gene>
    <name evidence="3" type="ORF">LR394_11450</name>
</gene>
<reference evidence="3" key="1">
    <citation type="submission" date="2021-11" db="EMBL/GenBank/DDBJ databases">
        <title>Streptomyces corallinus and Kineosporia corallina sp. nov., two new coral-derived marine actinobacteria.</title>
        <authorList>
            <person name="Buangrab K."/>
            <person name="Sutthacheep M."/>
            <person name="Yeemin T."/>
            <person name="Harunari E."/>
            <person name="Igarashi Y."/>
            <person name="Sripreechasak P."/>
            <person name="Kanchanasin P."/>
            <person name="Tanasupawat S."/>
            <person name="Phongsopitanun W."/>
        </authorList>
    </citation>
    <scope>NUCLEOTIDE SEQUENCE</scope>
    <source>
        <strain evidence="3">JCM 31032</strain>
    </source>
</reference>
<feature type="compositionally biased region" description="Pro residues" evidence="1">
    <location>
        <begin position="134"/>
        <end position="143"/>
    </location>
</feature>
<feature type="region of interest" description="Disordered" evidence="1">
    <location>
        <begin position="1"/>
        <end position="143"/>
    </location>
</feature>
<organism evidence="3 4">
    <name type="scientific">Kineosporia babensis</name>
    <dbReference type="NCBI Taxonomy" id="499548"/>
    <lineage>
        <taxon>Bacteria</taxon>
        <taxon>Bacillati</taxon>
        <taxon>Actinomycetota</taxon>
        <taxon>Actinomycetes</taxon>
        <taxon>Kineosporiales</taxon>
        <taxon>Kineosporiaceae</taxon>
        <taxon>Kineosporia</taxon>
    </lineage>
</organism>
<evidence type="ECO:0000313" key="4">
    <source>
        <dbReference type="Proteomes" id="UP001138997"/>
    </source>
</evidence>
<dbReference type="Proteomes" id="UP001138997">
    <property type="component" value="Unassembled WGS sequence"/>
</dbReference>